<feature type="transmembrane region" description="Helical" evidence="6">
    <location>
        <begin position="112"/>
        <end position="133"/>
    </location>
</feature>
<protein>
    <submittedName>
        <fullName evidence="8">Multisubunit Na+/H+ antiporter, MnhB subunit</fullName>
    </submittedName>
</protein>
<evidence type="ECO:0000313" key="9">
    <source>
        <dbReference type="Proteomes" id="UP000663525"/>
    </source>
</evidence>
<dbReference type="RefSeq" id="WP_229113887.1">
    <property type="nucleotide sequence ID" value="NZ_CP064787.1"/>
</dbReference>
<dbReference type="PANTHER" id="PTHR33932:SF4">
    <property type="entry name" value="NA(+)_H(+) ANTIPORTER SUBUNIT B"/>
    <property type="match status" value="1"/>
</dbReference>
<dbReference type="GeneID" id="68853715"/>
<organism evidence="8 9">
    <name type="scientific">Halapricum desulfuricans</name>
    <dbReference type="NCBI Taxonomy" id="2841257"/>
    <lineage>
        <taxon>Archaea</taxon>
        <taxon>Methanobacteriati</taxon>
        <taxon>Methanobacteriota</taxon>
        <taxon>Stenosarchaea group</taxon>
        <taxon>Halobacteria</taxon>
        <taxon>Halobacteriales</taxon>
        <taxon>Haloarculaceae</taxon>
        <taxon>Halapricum</taxon>
    </lineage>
</organism>
<dbReference type="GO" id="GO:0005886">
    <property type="term" value="C:plasma membrane"/>
    <property type="evidence" value="ECO:0007669"/>
    <property type="project" value="UniProtKB-SubCell"/>
</dbReference>
<evidence type="ECO:0000256" key="2">
    <source>
        <dbReference type="ARBA" id="ARBA00022475"/>
    </source>
</evidence>
<dbReference type="PANTHER" id="PTHR33932">
    <property type="entry name" value="NA(+)/H(+) ANTIPORTER SUBUNIT B"/>
    <property type="match status" value="1"/>
</dbReference>
<dbReference type="EMBL" id="CP064787">
    <property type="protein sequence ID" value="QSG04415.1"/>
    <property type="molecule type" value="Genomic_DNA"/>
</dbReference>
<dbReference type="InterPro" id="IPR007182">
    <property type="entry name" value="MnhB"/>
</dbReference>
<evidence type="ECO:0000256" key="6">
    <source>
        <dbReference type="SAM" id="Phobius"/>
    </source>
</evidence>
<gene>
    <name evidence="8" type="primary">mnhB</name>
    <name evidence="8" type="ORF">HSR121_0054</name>
</gene>
<feature type="domain" description="Na+/H+ antiporter MnhB subunit-related protein" evidence="7">
    <location>
        <begin position="10"/>
        <end position="125"/>
    </location>
</feature>
<evidence type="ECO:0000256" key="4">
    <source>
        <dbReference type="ARBA" id="ARBA00022989"/>
    </source>
</evidence>
<accession>A0A897N150</accession>
<comment type="subcellular location">
    <subcellularLocation>
        <location evidence="1">Cell membrane</location>
        <topology evidence="1">Multi-pass membrane protein</topology>
    </subcellularLocation>
</comment>
<evidence type="ECO:0000256" key="5">
    <source>
        <dbReference type="ARBA" id="ARBA00023136"/>
    </source>
</evidence>
<dbReference type="InterPro" id="IPR050622">
    <property type="entry name" value="CPA3_antiporter_subunitB"/>
</dbReference>
<keyword evidence="2" id="KW-1003">Cell membrane</keyword>
<feature type="transmembrane region" description="Helical" evidence="6">
    <location>
        <begin position="71"/>
        <end position="92"/>
    </location>
</feature>
<reference evidence="8" key="1">
    <citation type="submission" date="2020-11" db="EMBL/GenBank/DDBJ databases">
        <title>Carbohydrate-dependent, anaerobic sulfur respiration: A novel catabolism in halophilic archaea.</title>
        <authorList>
            <person name="Sorokin D.Y."/>
            <person name="Messina E."/>
            <person name="Smedile F."/>
            <person name="La Cono V."/>
            <person name="Hallsworth J.E."/>
            <person name="Yakimov M.M."/>
        </authorList>
    </citation>
    <scope>NUCLEOTIDE SEQUENCE</scope>
    <source>
        <strain evidence="8">HSR12-1</strain>
    </source>
</reference>
<dbReference type="Proteomes" id="UP000663525">
    <property type="component" value="Chromosome"/>
</dbReference>
<proteinExistence type="predicted"/>
<keyword evidence="4 6" id="KW-1133">Transmembrane helix</keyword>
<evidence type="ECO:0000313" key="8">
    <source>
        <dbReference type="EMBL" id="QSG04415.1"/>
    </source>
</evidence>
<keyword evidence="5 6" id="KW-0472">Membrane</keyword>
<evidence type="ECO:0000259" key="7">
    <source>
        <dbReference type="Pfam" id="PF04039"/>
    </source>
</evidence>
<evidence type="ECO:0000256" key="3">
    <source>
        <dbReference type="ARBA" id="ARBA00022692"/>
    </source>
</evidence>
<feature type="transmembrane region" description="Helical" evidence="6">
    <location>
        <begin position="12"/>
        <end position="32"/>
    </location>
</feature>
<feature type="transmembrane region" description="Helical" evidence="6">
    <location>
        <begin position="38"/>
        <end position="59"/>
    </location>
</feature>
<sequence>MKPYRESPVVTHTVRAVVPFILTFGLFTLLHGTKSVGGGFQGGVIVASVAVLFSFAFGVSQTEATLPGVRIVAFAALGLLSFAAVAVAALVVGRPFLDTTAFGVSPVYPVEAIEVAIGVTVASVVTGLFFELARADDA</sequence>
<keyword evidence="3 6" id="KW-0812">Transmembrane</keyword>
<name>A0A897N150_9EURY</name>
<evidence type="ECO:0000256" key="1">
    <source>
        <dbReference type="ARBA" id="ARBA00004651"/>
    </source>
</evidence>
<dbReference type="Pfam" id="PF04039">
    <property type="entry name" value="MnhB"/>
    <property type="match status" value="1"/>
</dbReference>
<dbReference type="AlphaFoldDB" id="A0A897N150"/>